<organism evidence="1 2">
    <name type="scientific">Trichinella zimbabwensis</name>
    <dbReference type="NCBI Taxonomy" id="268475"/>
    <lineage>
        <taxon>Eukaryota</taxon>
        <taxon>Metazoa</taxon>
        <taxon>Ecdysozoa</taxon>
        <taxon>Nematoda</taxon>
        <taxon>Enoplea</taxon>
        <taxon>Dorylaimia</taxon>
        <taxon>Trichinellida</taxon>
        <taxon>Trichinellidae</taxon>
        <taxon>Trichinella</taxon>
    </lineage>
</organism>
<reference evidence="1 2" key="1">
    <citation type="submission" date="2015-01" db="EMBL/GenBank/DDBJ databases">
        <title>Evolution of Trichinella species and genotypes.</title>
        <authorList>
            <person name="Korhonen P.K."/>
            <person name="Edoardo P."/>
            <person name="Giuseppe L.R."/>
            <person name="Gasser R.B."/>
        </authorList>
    </citation>
    <scope>NUCLEOTIDE SEQUENCE [LARGE SCALE GENOMIC DNA]</scope>
    <source>
        <strain evidence="1">ISS1029</strain>
    </source>
</reference>
<comment type="caution">
    <text evidence="1">The sequence shown here is derived from an EMBL/GenBank/DDBJ whole genome shotgun (WGS) entry which is preliminary data.</text>
</comment>
<dbReference type="AlphaFoldDB" id="A0A0V1H622"/>
<dbReference type="Proteomes" id="UP000055024">
    <property type="component" value="Unassembled WGS sequence"/>
</dbReference>
<proteinExistence type="predicted"/>
<dbReference type="EMBL" id="JYDP01000128">
    <property type="protein sequence ID" value="KRZ05929.1"/>
    <property type="molecule type" value="Genomic_DNA"/>
</dbReference>
<keyword evidence="2" id="KW-1185">Reference proteome</keyword>
<protein>
    <submittedName>
        <fullName evidence="1">Uncharacterized protein</fullName>
    </submittedName>
</protein>
<name>A0A0V1H622_9BILA</name>
<sequence length="95" mass="10951">MRAFDSLKVALEHYLKRNSDLCTKVINLEVTWKYFPTLEQATSSVSLKFETLQAMAYNLLQKAETLLSTSKDHRSLLMAILQNSAERIPLKILFM</sequence>
<gene>
    <name evidence="1" type="ORF">T11_4286</name>
</gene>
<evidence type="ECO:0000313" key="2">
    <source>
        <dbReference type="Proteomes" id="UP000055024"/>
    </source>
</evidence>
<evidence type="ECO:0000313" key="1">
    <source>
        <dbReference type="EMBL" id="KRZ05929.1"/>
    </source>
</evidence>
<accession>A0A0V1H622</accession>
<dbReference type="OrthoDB" id="5920505at2759"/>